<dbReference type="HOGENOM" id="CLU_013789_0_0_1"/>
<dbReference type="eggNOG" id="ENOG502QSE3">
    <property type="taxonomic scope" value="Eukaryota"/>
</dbReference>
<feature type="compositionally biased region" description="Low complexity" evidence="2">
    <location>
        <begin position="47"/>
        <end position="56"/>
    </location>
</feature>
<dbReference type="Pfam" id="PF10551">
    <property type="entry name" value="MULE"/>
    <property type="match status" value="1"/>
</dbReference>
<proteinExistence type="predicted"/>
<dbReference type="Gramene" id="ORGLA07G0188700.1">
    <property type="protein sequence ID" value="ORGLA07G0188700.1"/>
    <property type="gene ID" value="ORGLA07G0188700"/>
</dbReference>
<evidence type="ECO:0000256" key="1">
    <source>
        <dbReference type="PROSITE-ProRule" id="PRU00325"/>
    </source>
</evidence>
<dbReference type="STRING" id="4538.I1QCP5"/>
<organism evidence="4 5">
    <name type="scientific">Oryza glaberrima</name>
    <name type="common">African rice</name>
    <dbReference type="NCBI Taxonomy" id="4538"/>
    <lineage>
        <taxon>Eukaryota</taxon>
        <taxon>Viridiplantae</taxon>
        <taxon>Streptophyta</taxon>
        <taxon>Embryophyta</taxon>
        <taxon>Tracheophyta</taxon>
        <taxon>Spermatophyta</taxon>
        <taxon>Magnoliopsida</taxon>
        <taxon>Liliopsida</taxon>
        <taxon>Poales</taxon>
        <taxon>Poaceae</taxon>
        <taxon>BOP clade</taxon>
        <taxon>Oryzoideae</taxon>
        <taxon>Oryzeae</taxon>
        <taxon>Oryzinae</taxon>
        <taxon>Oryza</taxon>
    </lineage>
</organism>
<feature type="region of interest" description="Disordered" evidence="2">
    <location>
        <begin position="840"/>
        <end position="884"/>
    </location>
</feature>
<dbReference type="InterPro" id="IPR007527">
    <property type="entry name" value="Znf_SWIM"/>
</dbReference>
<dbReference type="PANTHER" id="PTHR31973">
    <property type="entry name" value="POLYPROTEIN, PUTATIVE-RELATED"/>
    <property type="match status" value="1"/>
</dbReference>
<evidence type="ECO:0000313" key="5">
    <source>
        <dbReference type="Proteomes" id="UP000007306"/>
    </source>
</evidence>
<dbReference type="EnsemblPlants" id="ORGLA07G0188700.1">
    <property type="protein sequence ID" value="ORGLA07G0188700.1"/>
    <property type="gene ID" value="ORGLA07G0188700"/>
</dbReference>
<feature type="domain" description="SWIM-type" evidence="3">
    <location>
        <begin position="729"/>
        <end position="767"/>
    </location>
</feature>
<name>I1QCP5_ORYGL</name>
<dbReference type="AlphaFoldDB" id="I1QCP5"/>
<reference evidence="4 5" key="2">
    <citation type="submission" date="2018-04" db="EMBL/GenBank/DDBJ databases">
        <title>OglaRS2 (Oryza glaberrima Reference Sequence Version 2).</title>
        <authorList>
            <person name="Zhang J."/>
            <person name="Kudrna D."/>
            <person name="Lee S."/>
            <person name="Talag J."/>
            <person name="Rajasekar S."/>
            <person name="Wing R.A."/>
        </authorList>
    </citation>
    <scope>NUCLEOTIDE SEQUENCE [LARGE SCALE GENOMIC DNA]</scope>
    <source>
        <strain evidence="4 5">cv. IRGC 96717</strain>
    </source>
</reference>
<feature type="compositionally biased region" description="Polar residues" evidence="2">
    <location>
        <begin position="852"/>
        <end position="869"/>
    </location>
</feature>
<dbReference type="InterPro" id="IPR018289">
    <property type="entry name" value="MULE_transposase_dom"/>
</dbReference>
<dbReference type="PROSITE" id="PS50966">
    <property type="entry name" value="ZF_SWIM"/>
    <property type="match status" value="1"/>
</dbReference>
<protein>
    <recommendedName>
        <fullName evidence="3">SWIM-type domain-containing protein</fullName>
    </recommendedName>
</protein>
<dbReference type="GO" id="GO:0008270">
    <property type="term" value="F:zinc ion binding"/>
    <property type="evidence" value="ECO:0007669"/>
    <property type="project" value="UniProtKB-KW"/>
</dbReference>
<sequence>MAGSESVPLPDSRGARRHTTPTTRTVRELSSRPAPPPPPIMSEREGPPSSGPAAAVAPPPLAAEPVRSISSPRYLSLSACFLYGGGGGRKRKGAAAGAGAAAARKPRKDYRTNQAYVFYGHSRDFQYVGVEDLPKCAHVIAELPPQSQSMSLVDVQIWIIKLFRLHPETQDLSIKGFYSDYCPSVLIPEWYFGYWITYDCLRDESWASFAKKVRGRRNGMEMFVLYVDSSEIKHSSSLIKAIPDDYSQLETAVLPDRKSLSSFFPLNCTSKRLTEDLTMTTTEIAAYLAQYYGDQYSRAGAWRAKMKALELRYGTFYDSHNYAPRLLKDIKHKHPYSFVDIKDTEVAGCKDFRVLHRIFWAFDQCRRSFMHCRPVICIKGTPLCGKYQGVLMTALAFDANDYCIPVAFAVVEGESKESWLWFLRNVNHSVVNGRSNVCLIHDYKRELLDAVEDLQDSPEEAYPWRGIQSRWCVEHLAESFFAHFGDRKLVMLFKKLCQQSRPCKFGKIWKELDELTLKYTQEKESGASGEIQQESVEHGETEFVAQSPHIHLDSVGEEVERNCAGGTESKITRFSEWIGPKPMEKWSLLYDKNDARYGIMGTSIADLYKDNHVMKGIRCLPLSGLLDLTYRRMAECYDTRSAAAKKSTGNPLINFPECIQDEMKAKLQKAETHHVTCINSGNKNAFFEEGHGIFKVQSKNKYVIVELTQRETQTHKHPKVRTVISGNIIHNTLVREPVIRKAHCSCNKLKLLRKPCSHVIAVCCQVGVSPDTYMSPYYTLAYLADTWRGKFDASEALGEHYTLGDFCRDPCYSTLMLGNPPTWIPDKRMECGLPAFLTSDGTQNGVDEEEQQCNIESESSAADNQGTENHSSRETDQQNAPNTDNADISCYLDARLFIGSDEGVKARYWINPDKKVLEILHAEFRSKQEMALLLCQNLITI</sequence>
<keyword evidence="1" id="KW-0863">Zinc-finger</keyword>
<keyword evidence="1" id="KW-0862">Zinc</keyword>
<keyword evidence="1" id="KW-0479">Metal-binding</keyword>
<evidence type="ECO:0000313" key="4">
    <source>
        <dbReference type="EnsemblPlants" id="ORGLA07G0188700.1"/>
    </source>
</evidence>
<dbReference type="OMA" id="NDARYGI"/>
<reference evidence="4" key="1">
    <citation type="submission" date="2015-06" db="UniProtKB">
        <authorList>
            <consortium name="EnsemblPlants"/>
        </authorList>
    </citation>
    <scope>IDENTIFICATION</scope>
</reference>
<evidence type="ECO:0000256" key="2">
    <source>
        <dbReference type="SAM" id="MobiDB-lite"/>
    </source>
</evidence>
<evidence type="ECO:0000259" key="3">
    <source>
        <dbReference type="PROSITE" id="PS50966"/>
    </source>
</evidence>
<accession>I1QCP5</accession>
<feature type="region of interest" description="Disordered" evidence="2">
    <location>
        <begin position="1"/>
        <end position="59"/>
    </location>
</feature>
<dbReference type="PANTHER" id="PTHR31973:SF184">
    <property type="entry name" value="OS02G0685500 PROTEIN"/>
    <property type="match status" value="1"/>
</dbReference>
<dbReference type="Pfam" id="PF04434">
    <property type="entry name" value="SWIM"/>
    <property type="match status" value="1"/>
</dbReference>
<keyword evidence="5" id="KW-1185">Reference proteome</keyword>
<dbReference type="Proteomes" id="UP000007306">
    <property type="component" value="Chromosome 7"/>
</dbReference>